<gene>
    <name evidence="1" type="ORF">SAMN05421668_1216</name>
</gene>
<evidence type="ECO:0000313" key="1">
    <source>
        <dbReference type="EMBL" id="SFS95550.1"/>
    </source>
</evidence>
<dbReference type="InterPro" id="IPR046556">
    <property type="entry name" value="DUF6710"/>
</dbReference>
<dbReference type="Pfam" id="PF20457">
    <property type="entry name" value="DUF6710"/>
    <property type="match status" value="1"/>
</dbReference>
<sequence>MIDAFKEIGEAVGNKWEHQPINHKVCLIKPLNIAVIENGYHSSSINIITNESPFKVTSCLDLTPIYNEIFTDGVYFFDKKSSTKLAPVRSVEMAAIFEIGRIILDDSEKALDIDS</sequence>
<dbReference type="AlphaFoldDB" id="A0A1I6U280"/>
<organism evidence="1 2">
    <name type="scientific">Halolactibacillus miurensis</name>
    <dbReference type="NCBI Taxonomy" id="306541"/>
    <lineage>
        <taxon>Bacteria</taxon>
        <taxon>Bacillati</taxon>
        <taxon>Bacillota</taxon>
        <taxon>Bacilli</taxon>
        <taxon>Bacillales</taxon>
        <taxon>Bacillaceae</taxon>
        <taxon>Halolactibacillus</taxon>
    </lineage>
</organism>
<evidence type="ECO:0000313" key="2">
    <source>
        <dbReference type="Proteomes" id="UP000199139"/>
    </source>
</evidence>
<name>A0A1I6U280_9BACI</name>
<dbReference type="EMBL" id="FPAI01000021">
    <property type="protein sequence ID" value="SFS95550.1"/>
    <property type="molecule type" value="Genomic_DNA"/>
</dbReference>
<proteinExistence type="predicted"/>
<protein>
    <submittedName>
        <fullName evidence="1">Uncharacterized protein</fullName>
    </submittedName>
</protein>
<dbReference type="Proteomes" id="UP000199139">
    <property type="component" value="Unassembled WGS sequence"/>
</dbReference>
<dbReference type="STRING" id="306541.SAMN05421668_1216"/>
<reference evidence="1 2" key="1">
    <citation type="submission" date="2016-10" db="EMBL/GenBank/DDBJ databases">
        <authorList>
            <person name="de Groot N.N."/>
        </authorList>
    </citation>
    <scope>NUCLEOTIDE SEQUENCE [LARGE SCALE GENOMIC DNA]</scope>
    <source>
        <strain evidence="1 2">DSM 17074</strain>
    </source>
</reference>
<accession>A0A1I6U280</accession>